<comment type="caution">
    <text evidence="3">The sequence shown here is derived from an EMBL/GenBank/DDBJ whole genome shotgun (WGS) entry which is preliminary data.</text>
</comment>
<name>A0ABS8Z910_9PSEU</name>
<dbReference type="InterPro" id="IPR013785">
    <property type="entry name" value="Aldolase_TIM"/>
</dbReference>
<sequence length="352" mass="38244">MTSPFDPVKLGDLMLPHRIAMSPMTRNRAYGQIPNDLMAEYYSQRASAGLIITEGTQPSVVGQGYMNSPGLHSEEQIHGWRKVTDAVHARGGRIFAQLMHSGRVGHSSLLPDGVQHVGPSPIRANVQVFIGDGMGDAPVPVELTEAGIAATIEDYASAAANAIEAGFDGVELHGANGYLIHQFLSTNANQRTDKWGGSRHNRVRFAIETAKAVADRIGSHRVGLRVSPGVTNNDIHEADPHETYAELVDGLKPIGLAYLHVFEGPYRDITLLLRKEFNGTFILNPSTPGGFTSKENFDLIEDGTTDILTFGALFLANPDLPRRLAEDKPLNTPDPKTFYGGDHHGYTDYPTL</sequence>
<gene>
    <name evidence="3" type="ORF">LWC34_16210</name>
</gene>
<evidence type="ECO:0000256" key="1">
    <source>
        <dbReference type="SAM" id="MobiDB-lite"/>
    </source>
</evidence>
<dbReference type="Gene3D" id="3.20.20.70">
    <property type="entry name" value="Aldolase class I"/>
    <property type="match status" value="1"/>
</dbReference>
<feature type="domain" description="NADH:flavin oxidoreductase/NADH oxidase N-terminal" evidence="2">
    <location>
        <begin position="5"/>
        <end position="331"/>
    </location>
</feature>
<dbReference type="PANTHER" id="PTHR22893">
    <property type="entry name" value="NADH OXIDOREDUCTASE-RELATED"/>
    <property type="match status" value="1"/>
</dbReference>
<organism evidence="3 4">
    <name type="scientific">Kibdelosporangium philippinense</name>
    <dbReference type="NCBI Taxonomy" id="211113"/>
    <lineage>
        <taxon>Bacteria</taxon>
        <taxon>Bacillati</taxon>
        <taxon>Actinomycetota</taxon>
        <taxon>Actinomycetes</taxon>
        <taxon>Pseudonocardiales</taxon>
        <taxon>Pseudonocardiaceae</taxon>
        <taxon>Kibdelosporangium</taxon>
    </lineage>
</organism>
<dbReference type="Proteomes" id="UP001521150">
    <property type="component" value="Unassembled WGS sequence"/>
</dbReference>
<feature type="region of interest" description="Disordered" evidence="1">
    <location>
        <begin position="324"/>
        <end position="344"/>
    </location>
</feature>
<evidence type="ECO:0000313" key="3">
    <source>
        <dbReference type="EMBL" id="MCE7004369.1"/>
    </source>
</evidence>
<dbReference type="InterPro" id="IPR045247">
    <property type="entry name" value="Oye-like"/>
</dbReference>
<dbReference type="PANTHER" id="PTHR22893:SF91">
    <property type="entry name" value="NADPH DEHYDROGENASE 2-RELATED"/>
    <property type="match status" value="1"/>
</dbReference>
<dbReference type="SUPFAM" id="SSF51395">
    <property type="entry name" value="FMN-linked oxidoreductases"/>
    <property type="match status" value="1"/>
</dbReference>
<accession>A0ABS8Z910</accession>
<keyword evidence="4" id="KW-1185">Reference proteome</keyword>
<reference evidence="3 4" key="1">
    <citation type="submission" date="2021-12" db="EMBL/GenBank/DDBJ databases">
        <title>Genome sequence of Kibdelosporangium philippinense ATCC 49844.</title>
        <authorList>
            <person name="Fedorov E.A."/>
            <person name="Omeragic M."/>
            <person name="Shalygina K.F."/>
            <person name="Maclea K.S."/>
        </authorList>
    </citation>
    <scope>NUCLEOTIDE SEQUENCE [LARGE SCALE GENOMIC DNA]</scope>
    <source>
        <strain evidence="3 4">ATCC 49844</strain>
    </source>
</reference>
<dbReference type="InterPro" id="IPR001155">
    <property type="entry name" value="OxRdtase_FMN_N"/>
</dbReference>
<dbReference type="RefSeq" id="WP_233725888.1">
    <property type="nucleotide sequence ID" value="NZ_JAJVCN010000001.1"/>
</dbReference>
<protein>
    <submittedName>
        <fullName evidence="3">Alkene reductase</fullName>
    </submittedName>
</protein>
<dbReference type="CDD" id="cd02933">
    <property type="entry name" value="OYE_like_FMN"/>
    <property type="match status" value="1"/>
</dbReference>
<evidence type="ECO:0000259" key="2">
    <source>
        <dbReference type="Pfam" id="PF00724"/>
    </source>
</evidence>
<evidence type="ECO:0000313" key="4">
    <source>
        <dbReference type="Proteomes" id="UP001521150"/>
    </source>
</evidence>
<proteinExistence type="predicted"/>
<dbReference type="Pfam" id="PF00724">
    <property type="entry name" value="Oxidored_FMN"/>
    <property type="match status" value="1"/>
</dbReference>
<dbReference type="EMBL" id="JAJVCN010000001">
    <property type="protein sequence ID" value="MCE7004369.1"/>
    <property type="molecule type" value="Genomic_DNA"/>
</dbReference>